<dbReference type="GO" id="GO:0007606">
    <property type="term" value="P:sensory perception of chemical stimulus"/>
    <property type="evidence" value="ECO:0007669"/>
    <property type="project" value="InterPro"/>
</dbReference>
<sequence length="335" mass="38094">MILKWDSAFERFGSMESSATIQPTFLILAKVAHLTFEIVAMSIYGYMACLLSRKKVYNRNVTALLVFVPIPSIVGVLMYNMIDIFNVTNVTDAQLILAVYFIQTSGMFAGSLNLPNLIIDRLTATLYLESYENRGTRFPFQATAMITIQCLISMIMSCISLEGIISDFVVTMVFTALCIVSAVIFSLLPLVSRRVLIYHRMRHSPISVRYQSVENVRAARLLTKLMICYVTFYISETGIYYFFTYISMSESLRTLLKSLFLLLICVEIMTTAMVITCSHPSVRAALPCVRRHIVRSDSLKNENCNVRSFDGRQLAFSTQVEQSIYFQTYSQMWSS</sequence>
<feature type="transmembrane region" description="Helical" evidence="2">
    <location>
        <begin position="94"/>
        <end position="119"/>
    </location>
</feature>
<keyword evidence="4" id="KW-1185">Reference proteome</keyword>
<evidence type="ECO:0000256" key="2">
    <source>
        <dbReference type="SAM" id="Phobius"/>
    </source>
</evidence>
<evidence type="ECO:0008006" key="5">
    <source>
        <dbReference type="Google" id="ProtNLM"/>
    </source>
</evidence>
<dbReference type="InterPro" id="IPR052854">
    <property type="entry name" value="Serpentine_rcpt_epsilon"/>
</dbReference>
<name>A0A016U395_9BILA</name>
<reference evidence="4" key="1">
    <citation type="journal article" date="2015" name="Nat. Genet.">
        <title>The genome and transcriptome of the zoonotic hookworm Ancylostoma ceylanicum identify infection-specific gene families.</title>
        <authorList>
            <person name="Schwarz E.M."/>
            <person name="Hu Y."/>
            <person name="Antoshechkin I."/>
            <person name="Miller M.M."/>
            <person name="Sternberg P.W."/>
            <person name="Aroian R.V."/>
        </authorList>
    </citation>
    <scope>NUCLEOTIDE SEQUENCE</scope>
    <source>
        <strain evidence="4">HY135</strain>
    </source>
</reference>
<dbReference type="Pfam" id="PF03125">
    <property type="entry name" value="Sre"/>
    <property type="match status" value="1"/>
</dbReference>
<keyword evidence="2" id="KW-0472">Membrane</keyword>
<evidence type="ECO:0000256" key="1">
    <source>
        <dbReference type="ARBA" id="ARBA00006803"/>
    </source>
</evidence>
<organism evidence="3 4">
    <name type="scientific">Ancylostoma ceylanicum</name>
    <dbReference type="NCBI Taxonomy" id="53326"/>
    <lineage>
        <taxon>Eukaryota</taxon>
        <taxon>Metazoa</taxon>
        <taxon>Ecdysozoa</taxon>
        <taxon>Nematoda</taxon>
        <taxon>Chromadorea</taxon>
        <taxon>Rhabditida</taxon>
        <taxon>Rhabditina</taxon>
        <taxon>Rhabditomorpha</taxon>
        <taxon>Strongyloidea</taxon>
        <taxon>Ancylostomatidae</taxon>
        <taxon>Ancylostomatinae</taxon>
        <taxon>Ancylostoma</taxon>
    </lineage>
</organism>
<dbReference type="InterPro" id="IPR004151">
    <property type="entry name" value="7TM_GPCR_serpentine_rcpt_Sre"/>
</dbReference>
<dbReference type="AlphaFoldDB" id="A0A016U395"/>
<dbReference type="Proteomes" id="UP000024635">
    <property type="component" value="Unassembled WGS sequence"/>
</dbReference>
<dbReference type="PANTHER" id="PTHR47518">
    <property type="entry name" value="SERPENTINE RECEPTOR CLASS EPSILON-13-RELATED"/>
    <property type="match status" value="1"/>
</dbReference>
<evidence type="ECO:0000313" key="4">
    <source>
        <dbReference type="Proteomes" id="UP000024635"/>
    </source>
</evidence>
<dbReference type="OrthoDB" id="5822576at2759"/>
<dbReference type="EMBL" id="JARK01001396">
    <property type="protein sequence ID" value="EYC09580.1"/>
    <property type="molecule type" value="Genomic_DNA"/>
</dbReference>
<comment type="similarity">
    <text evidence="1">Belongs to the nematode receptor-like protein sre family.</text>
</comment>
<dbReference type="GO" id="GO:0016020">
    <property type="term" value="C:membrane"/>
    <property type="evidence" value="ECO:0007669"/>
    <property type="project" value="InterPro"/>
</dbReference>
<feature type="transmembrane region" description="Helical" evidence="2">
    <location>
        <begin position="25"/>
        <end position="49"/>
    </location>
</feature>
<keyword evidence="2" id="KW-1133">Transmembrane helix</keyword>
<feature type="transmembrane region" description="Helical" evidence="2">
    <location>
        <begin position="61"/>
        <end position="82"/>
    </location>
</feature>
<gene>
    <name evidence="3" type="primary">Acey_s0060.g3191</name>
    <name evidence="3" type="ORF">Y032_0060g3191</name>
</gene>
<accession>A0A016U395</accession>
<feature type="transmembrane region" description="Helical" evidence="2">
    <location>
        <begin position="168"/>
        <end position="191"/>
    </location>
</feature>
<comment type="caution">
    <text evidence="3">The sequence shown here is derived from an EMBL/GenBank/DDBJ whole genome shotgun (WGS) entry which is preliminary data.</text>
</comment>
<keyword evidence="2" id="KW-0812">Transmembrane</keyword>
<protein>
    <recommendedName>
        <fullName evidence="5">G protein-coupled receptor</fullName>
    </recommendedName>
</protein>
<feature type="transmembrane region" description="Helical" evidence="2">
    <location>
        <begin position="255"/>
        <end position="275"/>
    </location>
</feature>
<evidence type="ECO:0000313" key="3">
    <source>
        <dbReference type="EMBL" id="EYC09580.1"/>
    </source>
</evidence>
<feature type="transmembrane region" description="Helical" evidence="2">
    <location>
        <begin position="140"/>
        <end position="162"/>
    </location>
</feature>
<proteinExistence type="inferred from homology"/>
<feature type="transmembrane region" description="Helical" evidence="2">
    <location>
        <begin position="221"/>
        <end position="243"/>
    </location>
</feature>
<dbReference type="PANTHER" id="PTHR47518:SF11">
    <property type="entry name" value="SERPENTINE RECEPTOR, CLASS E (EPSILON)-RELATED"/>
    <property type="match status" value="1"/>
</dbReference>